<dbReference type="InterPro" id="IPR036770">
    <property type="entry name" value="Ankyrin_rpt-contain_sf"/>
</dbReference>
<evidence type="ECO:0008006" key="3">
    <source>
        <dbReference type="Google" id="ProtNLM"/>
    </source>
</evidence>
<protein>
    <recommendedName>
        <fullName evidence="3">Ankyrin repeat domain-containing protein</fullName>
    </recommendedName>
</protein>
<proteinExistence type="predicted"/>
<reference evidence="1" key="1">
    <citation type="submission" date="2021-02" db="EMBL/GenBank/DDBJ databases">
        <title>First Annotated Genome of the Yellow-green Alga Tribonema minus.</title>
        <authorList>
            <person name="Mahan K.M."/>
        </authorList>
    </citation>
    <scope>NUCLEOTIDE SEQUENCE</scope>
    <source>
        <strain evidence="1">UTEX B ZZ1240</strain>
    </source>
</reference>
<dbReference type="AlphaFoldDB" id="A0A835Z6S9"/>
<dbReference type="Proteomes" id="UP000664859">
    <property type="component" value="Unassembled WGS sequence"/>
</dbReference>
<evidence type="ECO:0000313" key="1">
    <source>
        <dbReference type="EMBL" id="KAG5188070.1"/>
    </source>
</evidence>
<dbReference type="EMBL" id="JAFCMP010000078">
    <property type="protein sequence ID" value="KAG5188070.1"/>
    <property type="molecule type" value="Genomic_DNA"/>
</dbReference>
<dbReference type="InterPro" id="IPR052050">
    <property type="entry name" value="SecEffector_AnkRepeat"/>
</dbReference>
<keyword evidence="2" id="KW-1185">Reference proteome</keyword>
<evidence type="ECO:0000313" key="2">
    <source>
        <dbReference type="Proteomes" id="UP000664859"/>
    </source>
</evidence>
<organism evidence="1 2">
    <name type="scientific">Tribonema minus</name>
    <dbReference type="NCBI Taxonomy" id="303371"/>
    <lineage>
        <taxon>Eukaryota</taxon>
        <taxon>Sar</taxon>
        <taxon>Stramenopiles</taxon>
        <taxon>Ochrophyta</taxon>
        <taxon>PX clade</taxon>
        <taxon>Xanthophyceae</taxon>
        <taxon>Tribonematales</taxon>
        <taxon>Tribonemataceae</taxon>
        <taxon>Tribonema</taxon>
    </lineage>
</organism>
<name>A0A835Z6S9_9STRA</name>
<dbReference type="PANTHER" id="PTHR46586:SF3">
    <property type="entry name" value="ANKYRIN REPEAT-CONTAINING PROTEIN"/>
    <property type="match status" value="1"/>
</dbReference>
<accession>A0A835Z6S9</accession>
<dbReference type="Gene3D" id="1.25.40.20">
    <property type="entry name" value="Ankyrin repeat-containing domain"/>
    <property type="match status" value="2"/>
</dbReference>
<gene>
    <name evidence="1" type="ORF">JKP88DRAFT_178423</name>
</gene>
<dbReference type="PANTHER" id="PTHR46586">
    <property type="entry name" value="ANKYRIN REPEAT-CONTAINING PROTEIN"/>
    <property type="match status" value="1"/>
</dbReference>
<sequence>MTSWWRLKKQLQESNAAHTRRAVAREELFLSVLPRAAAGSQICEFAAGIGSVPLLERVRAQAPPFEWSNETSVAAAGGGHLGVLKWLRNQDPPCSWNAEACEAAVSSGHLDVLRWMRSQPLPCPWDAMSSRLATVAAFEGHLDALQYLHQEGCAWDESTTAAAAAGDHLHVLQWCRAATPPCPWDTGVAYAAVESGSLQVVQWLLPELLRQGVGCLIPGSLLSRAANAGHLAMLQWMAANAPAGQPLWTASDDAVDACTKAAAHGHLDVLRCLRGELKCPWNEEACSAAAQNGHLNVLQWLHAGGCPWDDNTSWHAADRGDLEMFKWACSRGCPCTTTTSQLIAEQGNFEMLRWAHENGCPWDATTCTTLAANGHLDMLKWAHTNGCPFAKKHETCSAAALNGELEILQWLHEQDCPWDASTTAAALKPANLKIYSWLKNNGCPAAAATAAAAARHGLIDILMELHVLQGKKNSGVKRKCISLLAMNAAAAGGQLATVQWLRSLTPPCPWSVMTCVNAARSGNYELLRWMR</sequence>
<dbReference type="SUPFAM" id="SSF48403">
    <property type="entry name" value="Ankyrin repeat"/>
    <property type="match status" value="1"/>
</dbReference>
<dbReference type="OrthoDB" id="10261302at2759"/>
<comment type="caution">
    <text evidence="1">The sequence shown here is derived from an EMBL/GenBank/DDBJ whole genome shotgun (WGS) entry which is preliminary data.</text>
</comment>